<protein>
    <submittedName>
        <fullName evidence="6">Small heat shock protein C4</fullName>
    </submittedName>
</protein>
<dbReference type="SUPFAM" id="SSF49764">
    <property type="entry name" value="HSP20-like chaperones"/>
    <property type="match status" value="1"/>
</dbReference>
<dbReference type="AlphaFoldDB" id="A0A5J4Z450"/>
<dbReference type="PROSITE" id="PS01031">
    <property type="entry name" value="SHSP"/>
    <property type="match status" value="1"/>
</dbReference>
<evidence type="ECO:0000313" key="6">
    <source>
        <dbReference type="EMBL" id="KAA8498095.1"/>
    </source>
</evidence>
<sequence length="155" mass="17066">MALRARGLGPLASLRGSRGNTWDLIDKIMDAPFGSARNEWNRMFDPTLVGPPSEMQEFDDKFVVNIEAPGIPKENIKLEVKDNVLKVSGKLESSEGRADGPMHSFSSRAFEQSMDLGNDIMVDKIAASAKDGIVSIELPKREYVESSATRVIDIQ</sequence>
<evidence type="ECO:0000256" key="2">
    <source>
        <dbReference type="PROSITE-ProRule" id="PRU00285"/>
    </source>
</evidence>
<dbReference type="InterPro" id="IPR008978">
    <property type="entry name" value="HSP20-like_chaperone"/>
</dbReference>
<evidence type="ECO:0000313" key="5">
    <source>
        <dbReference type="EMBL" id="KAA8495217.1"/>
    </source>
</evidence>
<keyword evidence="1 6" id="KW-0346">Stress response</keyword>
<comment type="caution">
    <text evidence="6">The sequence shown here is derived from an EMBL/GenBank/DDBJ whole genome shotgun (WGS) entry which is preliminary data.</text>
</comment>
<dbReference type="Pfam" id="PF00011">
    <property type="entry name" value="HSP20"/>
    <property type="match status" value="1"/>
</dbReference>
<dbReference type="CDD" id="cd06464">
    <property type="entry name" value="ACD_sHsps-like"/>
    <property type="match status" value="1"/>
</dbReference>
<dbReference type="PANTHER" id="PTHR11527">
    <property type="entry name" value="HEAT-SHOCK PROTEIN 20 FAMILY MEMBER"/>
    <property type="match status" value="1"/>
</dbReference>
<dbReference type="InterPro" id="IPR031107">
    <property type="entry name" value="Small_HSP"/>
</dbReference>
<dbReference type="OrthoDB" id="128at2759"/>
<gene>
    <name evidence="5" type="ORF">FVE85_1372</name>
    <name evidence="6" type="ORF">FVE85_5680</name>
</gene>
<accession>A0A5J4Z450</accession>
<organism evidence="6 7">
    <name type="scientific">Porphyridium purpureum</name>
    <name type="common">Red alga</name>
    <name type="synonym">Porphyridium cruentum</name>
    <dbReference type="NCBI Taxonomy" id="35688"/>
    <lineage>
        <taxon>Eukaryota</taxon>
        <taxon>Rhodophyta</taxon>
        <taxon>Bangiophyceae</taxon>
        <taxon>Porphyridiales</taxon>
        <taxon>Porphyridiaceae</taxon>
        <taxon>Porphyridium</taxon>
    </lineage>
</organism>
<evidence type="ECO:0000256" key="3">
    <source>
        <dbReference type="RuleBase" id="RU003616"/>
    </source>
</evidence>
<dbReference type="InterPro" id="IPR002068">
    <property type="entry name" value="A-crystallin/Hsp20_dom"/>
</dbReference>
<name>A0A5J4Z450_PORPP</name>
<evidence type="ECO:0000259" key="4">
    <source>
        <dbReference type="PROSITE" id="PS01031"/>
    </source>
</evidence>
<keyword evidence="7" id="KW-1185">Reference proteome</keyword>
<dbReference type="Gene3D" id="2.60.40.790">
    <property type="match status" value="1"/>
</dbReference>
<reference evidence="7" key="1">
    <citation type="journal article" date="2019" name="Nat. Commun.">
        <title>Expansion of phycobilisome linker gene families in mesophilic red algae.</title>
        <authorList>
            <person name="Lee J."/>
            <person name="Kim D."/>
            <person name="Bhattacharya D."/>
            <person name="Yoon H.S."/>
        </authorList>
    </citation>
    <scope>NUCLEOTIDE SEQUENCE [LARGE SCALE GENOMIC DNA]</scope>
    <source>
        <strain evidence="7">CCMP 1328</strain>
    </source>
</reference>
<evidence type="ECO:0000256" key="1">
    <source>
        <dbReference type="ARBA" id="ARBA00023016"/>
    </source>
</evidence>
<reference evidence="6" key="2">
    <citation type="submission" date="2019-09" db="EMBL/GenBank/DDBJ databases">
        <title>Expansion of phycobilisome linker gene families in mesophilic red algae.</title>
        <authorList>
            <person name="Lee J."/>
        </authorList>
    </citation>
    <scope>NUCLEOTIDE SEQUENCE [LARGE SCALE GENOMIC DNA]</scope>
    <source>
        <strain evidence="6">CCMP 1328</strain>
        <tissue evidence="6">Unicellular</tissue>
    </source>
</reference>
<comment type="similarity">
    <text evidence="2 3">Belongs to the small heat shock protein (HSP20) family.</text>
</comment>
<feature type="domain" description="SHSP" evidence="4">
    <location>
        <begin position="44"/>
        <end position="155"/>
    </location>
</feature>
<dbReference type="EMBL" id="VRMN01000001">
    <property type="protein sequence ID" value="KAA8498095.1"/>
    <property type="molecule type" value="Genomic_DNA"/>
</dbReference>
<dbReference type="Proteomes" id="UP000324585">
    <property type="component" value="Unassembled WGS sequence"/>
</dbReference>
<dbReference type="EMBL" id="VRMN01000003">
    <property type="protein sequence ID" value="KAA8495217.1"/>
    <property type="molecule type" value="Genomic_DNA"/>
</dbReference>
<proteinExistence type="inferred from homology"/>
<evidence type="ECO:0000313" key="7">
    <source>
        <dbReference type="Proteomes" id="UP000324585"/>
    </source>
</evidence>